<name>A0A0S7YFH2_UNCT6</name>
<evidence type="ECO:0000313" key="2">
    <source>
        <dbReference type="Proteomes" id="UP000051012"/>
    </source>
</evidence>
<dbReference type="AlphaFoldDB" id="A0A0S7YFH2"/>
<dbReference type="Proteomes" id="UP000051012">
    <property type="component" value="Unassembled WGS sequence"/>
</dbReference>
<proteinExistence type="predicted"/>
<comment type="caution">
    <text evidence="1">The sequence shown here is derived from an EMBL/GenBank/DDBJ whole genome shotgun (WGS) entry which is preliminary data.</text>
</comment>
<dbReference type="EMBL" id="LJNI01000036">
    <property type="protein sequence ID" value="KPJ73306.1"/>
    <property type="molecule type" value="Genomic_DNA"/>
</dbReference>
<gene>
    <name evidence="1" type="ORF">AMJ52_03895</name>
</gene>
<evidence type="ECO:0000313" key="1">
    <source>
        <dbReference type="EMBL" id="KPJ73306.1"/>
    </source>
</evidence>
<reference evidence="1 2" key="1">
    <citation type="journal article" date="2015" name="Microbiome">
        <title>Genomic resolution of linkages in carbon, nitrogen, and sulfur cycling among widespread estuary sediment bacteria.</title>
        <authorList>
            <person name="Baker B.J."/>
            <person name="Lazar C.S."/>
            <person name="Teske A.P."/>
            <person name="Dick G.J."/>
        </authorList>
    </citation>
    <scope>NUCLEOTIDE SEQUENCE [LARGE SCALE GENOMIC DNA]</scope>
    <source>
        <strain evidence="1">DG_78</strain>
    </source>
</reference>
<sequence>MIEKRYTQVFVLITLFCSFCSVNILASRYYRLLEQERKLFLGLRTLDSLAAIEYLNLESATERSHFYEQFWRGKNEEERLQFEERTEYAFRQFGKVAPLSDDRIPMYVTYGPPSKRDVITPQKKIGIKVTEVVKPAEIWTYKAQGLIFDFVRIAYAYKNIAQSTFGQNVRIPHLKEITRDSIIDIEPSATLDFSATIGRFRQKKNLTRLEIYLSLDISDTAELYIIRDIKIYNENDSLVIGKKNFLIPHEGLNGIFYDEANFWLAPEEYRLEIELTDTKNQRAGKQVIWVNLIDYLNDAKEISDIIPAILIDEGVSHEKFNKPVGRVIPLTQPRVPVYTPFYFYTEAYNLETKGGMHQVRTTYEVYNKAVMKKEIVDVLIKDWLEPGNIAYLAAEYHPMDLPPGYYIMVVRVKDLVSGKERSAVTEFELTARD</sequence>
<protein>
    <recommendedName>
        <fullName evidence="3">GWxTD domain-containing protein</fullName>
    </recommendedName>
</protein>
<organism evidence="1 2">
    <name type="scientific">candidate division TA06 bacterium DG_78</name>
    <dbReference type="NCBI Taxonomy" id="1703772"/>
    <lineage>
        <taxon>Bacteria</taxon>
        <taxon>Bacteria division TA06</taxon>
    </lineage>
</organism>
<evidence type="ECO:0008006" key="3">
    <source>
        <dbReference type="Google" id="ProtNLM"/>
    </source>
</evidence>
<accession>A0A0S7YFH2</accession>